<dbReference type="Pfam" id="PF01583">
    <property type="entry name" value="APS_kinase"/>
    <property type="match status" value="1"/>
</dbReference>
<dbReference type="AlphaFoldDB" id="A0A7Y7WKE4"/>
<proteinExistence type="inferred from homology"/>
<organism evidence="16 17">
    <name type="scientific">Pseudomonas gingeri</name>
    <dbReference type="NCBI Taxonomy" id="117681"/>
    <lineage>
        <taxon>Bacteria</taxon>
        <taxon>Pseudomonadati</taxon>
        <taxon>Pseudomonadota</taxon>
        <taxon>Gammaproteobacteria</taxon>
        <taxon>Pseudomonadales</taxon>
        <taxon>Pseudomonadaceae</taxon>
        <taxon>Pseudomonas</taxon>
    </lineage>
</organism>
<dbReference type="InterPro" id="IPR059117">
    <property type="entry name" value="APS_kinase_dom"/>
</dbReference>
<evidence type="ECO:0000256" key="14">
    <source>
        <dbReference type="RuleBase" id="RU004347"/>
    </source>
</evidence>
<comment type="similarity">
    <text evidence="4 13 14">Belongs to the APS kinase family.</text>
</comment>
<dbReference type="GO" id="GO:0004020">
    <property type="term" value="F:adenylylsulfate kinase activity"/>
    <property type="evidence" value="ECO:0007669"/>
    <property type="project" value="UniProtKB-UniRule"/>
</dbReference>
<feature type="active site" description="Phosphoserine intermediate" evidence="13">
    <location>
        <position position="110"/>
    </location>
</feature>
<feature type="domain" description="APS kinase" evidence="15">
    <location>
        <begin position="29"/>
        <end position="178"/>
    </location>
</feature>
<evidence type="ECO:0000256" key="11">
    <source>
        <dbReference type="ARBA" id="ARBA00031393"/>
    </source>
</evidence>
<dbReference type="PANTHER" id="PTHR11055">
    <property type="entry name" value="BIFUNCTIONAL 3'-PHOSPHOADENOSINE 5'-PHOSPHOSULFATE SYNTHASE"/>
    <property type="match status" value="1"/>
</dbReference>
<dbReference type="NCBIfam" id="NF003013">
    <property type="entry name" value="PRK03846.1"/>
    <property type="match status" value="1"/>
</dbReference>
<dbReference type="EMBL" id="JACAPU010000056">
    <property type="protein sequence ID" value="NWB51185.1"/>
    <property type="molecule type" value="Genomic_DNA"/>
</dbReference>
<dbReference type="EC" id="2.7.1.25" evidence="5 13"/>
<dbReference type="SUPFAM" id="SSF52540">
    <property type="entry name" value="P-loop containing nucleoside triphosphate hydrolases"/>
    <property type="match status" value="1"/>
</dbReference>
<evidence type="ECO:0000256" key="13">
    <source>
        <dbReference type="HAMAP-Rule" id="MF_00065"/>
    </source>
</evidence>
<evidence type="ECO:0000256" key="7">
    <source>
        <dbReference type="ARBA" id="ARBA00022741"/>
    </source>
</evidence>
<evidence type="ECO:0000313" key="17">
    <source>
        <dbReference type="Proteomes" id="UP000582981"/>
    </source>
</evidence>
<dbReference type="GO" id="GO:0005524">
    <property type="term" value="F:ATP binding"/>
    <property type="evidence" value="ECO:0007669"/>
    <property type="project" value="UniProtKB-UniRule"/>
</dbReference>
<keyword evidence="9 13" id="KW-0067">ATP-binding</keyword>
<dbReference type="GO" id="GO:0000103">
    <property type="term" value="P:sulfate assimilation"/>
    <property type="evidence" value="ECO:0007669"/>
    <property type="project" value="UniProtKB-UniRule"/>
</dbReference>
<evidence type="ECO:0000256" key="12">
    <source>
        <dbReference type="ARBA" id="ARBA00031464"/>
    </source>
</evidence>
<evidence type="ECO:0000256" key="10">
    <source>
        <dbReference type="ARBA" id="ARBA00029724"/>
    </source>
</evidence>
<dbReference type="GO" id="GO:0070814">
    <property type="term" value="P:hydrogen sulfide biosynthetic process"/>
    <property type="evidence" value="ECO:0007669"/>
    <property type="project" value="UniProtKB-UniRule"/>
</dbReference>
<evidence type="ECO:0000256" key="6">
    <source>
        <dbReference type="ARBA" id="ARBA00022679"/>
    </source>
</evidence>
<reference evidence="16 17" key="1">
    <citation type="submission" date="2020-04" db="EMBL/GenBank/DDBJ databases">
        <title>Molecular characterization of pseudomonads from Agaricus bisporus reveal novel blotch 2 pathogens in Western Europe.</title>
        <authorList>
            <person name="Taparia T."/>
            <person name="Krijger M."/>
            <person name="Haynes E."/>
            <person name="Elpinstone J.G."/>
            <person name="Noble R."/>
            <person name="Van Der Wolf J."/>
        </authorList>
    </citation>
    <scope>NUCLEOTIDE SEQUENCE [LARGE SCALE GENOMIC DNA]</scope>
    <source>
        <strain evidence="16 17">F1001</strain>
    </source>
</reference>
<name>A0A7Y7WKE4_9PSED</name>
<comment type="catalytic activity">
    <reaction evidence="1 13 14">
        <text>adenosine 5'-phosphosulfate + ATP = 3'-phosphoadenylyl sulfate + ADP + H(+)</text>
        <dbReference type="Rhea" id="RHEA:24152"/>
        <dbReference type="ChEBI" id="CHEBI:15378"/>
        <dbReference type="ChEBI" id="CHEBI:30616"/>
        <dbReference type="ChEBI" id="CHEBI:58243"/>
        <dbReference type="ChEBI" id="CHEBI:58339"/>
        <dbReference type="ChEBI" id="CHEBI:456216"/>
        <dbReference type="EC" id="2.7.1.25"/>
    </reaction>
</comment>
<evidence type="ECO:0000256" key="9">
    <source>
        <dbReference type="ARBA" id="ARBA00022840"/>
    </source>
</evidence>
<keyword evidence="8 13" id="KW-0418">Kinase</keyword>
<dbReference type="Proteomes" id="UP000582981">
    <property type="component" value="Unassembled WGS sequence"/>
</dbReference>
<evidence type="ECO:0000256" key="8">
    <source>
        <dbReference type="ARBA" id="ARBA00022777"/>
    </source>
</evidence>
<dbReference type="UniPathway" id="UPA00140">
    <property type="reaction ID" value="UER00205"/>
</dbReference>
<comment type="caution">
    <text evidence="16">The sequence shown here is derived from an EMBL/GenBank/DDBJ whole genome shotgun (WGS) entry which is preliminary data.</text>
</comment>
<sequence>MTDAQPPLVMWHASQVTPEDRQQLLRQKPITVWLTGLSASGKSTLAFALEQRLLDKGQLSFVLDGDNVRHGLNSNLGFSAEDRTENIRRVAEVAKLMNDAGLIVIAAFISPFTQDRALARTIIGAEHFREVHVSTSLGVCESRDPKGMYNKARSGNLPNFTGVSSPYEAPEQPHLRIDTQNVGLDAGVDQLIALINGPH</sequence>
<evidence type="ECO:0000256" key="2">
    <source>
        <dbReference type="ARBA" id="ARBA00002632"/>
    </source>
</evidence>
<feature type="binding site" evidence="13">
    <location>
        <begin position="36"/>
        <end position="43"/>
    </location>
    <ligand>
        <name>ATP</name>
        <dbReference type="ChEBI" id="CHEBI:30616"/>
    </ligand>
</feature>
<dbReference type="InterPro" id="IPR002891">
    <property type="entry name" value="APS"/>
</dbReference>
<evidence type="ECO:0000313" key="16">
    <source>
        <dbReference type="EMBL" id="NWB51185.1"/>
    </source>
</evidence>
<dbReference type="PANTHER" id="PTHR11055:SF1">
    <property type="entry name" value="PAPS SYNTHETASE, ISOFORM D"/>
    <property type="match status" value="1"/>
</dbReference>
<dbReference type="InterPro" id="IPR027417">
    <property type="entry name" value="P-loop_NTPase"/>
</dbReference>
<dbReference type="Gene3D" id="3.40.50.300">
    <property type="entry name" value="P-loop containing nucleotide triphosphate hydrolases"/>
    <property type="match status" value="1"/>
</dbReference>
<comment type="function">
    <text evidence="2 13 14">Catalyzes the synthesis of activated sulfate.</text>
</comment>
<keyword evidence="13" id="KW-0597">Phosphoprotein</keyword>
<gene>
    <name evidence="13 16" type="primary">cysC</name>
    <name evidence="16" type="ORF">HX829_32410</name>
</gene>
<evidence type="ECO:0000256" key="4">
    <source>
        <dbReference type="ARBA" id="ARBA00007008"/>
    </source>
</evidence>
<comment type="pathway">
    <text evidence="3 13 14">Sulfur metabolism; hydrogen sulfide biosynthesis; sulfite from sulfate: step 2/3.</text>
</comment>
<keyword evidence="7 13" id="KW-0547">Nucleotide-binding</keyword>
<dbReference type="CDD" id="cd02027">
    <property type="entry name" value="APSK"/>
    <property type="match status" value="1"/>
</dbReference>
<evidence type="ECO:0000259" key="15">
    <source>
        <dbReference type="Pfam" id="PF01583"/>
    </source>
</evidence>
<keyword evidence="6 13" id="KW-0808">Transferase</keyword>
<accession>A0A7Y7WKE4</accession>
<dbReference type="NCBIfam" id="TIGR00455">
    <property type="entry name" value="apsK"/>
    <property type="match status" value="1"/>
</dbReference>
<dbReference type="HAMAP" id="MF_00065">
    <property type="entry name" value="Adenylyl_sulf_kinase"/>
    <property type="match status" value="1"/>
</dbReference>
<protein>
    <recommendedName>
        <fullName evidence="5 13">Adenylyl-sulfate kinase</fullName>
        <ecNumber evidence="5 13">2.7.1.25</ecNumber>
    </recommendedName>
    <alternativeName>
        <fullName evidence="11 13">APS kinase</fullName>
    </alternativeName>
    <alternativeName>
        <fullName evidence="12 13">ATP adenosine-5'-phosphosulfate 3'-phosphotransferase</fullName>
    </alternativeName>
    <alternativeName>
        <fullName evidence="10 13">Adenosine-5'-phosphosulfate kinase</fullName>
    </alternativeName>
</protein>
<evidence type="ECO:0000256" key="5">
    <source>
        <dbReference type="ARBA" id="ARBA00012121"/>
    </source>
</evidence>
<evidence type="ECO:0000256" key="3">
    <source>
        <dbReference type="ARBA" id="ARBA00004806"/>
    </source>
</evidence>
<evidence type="ECO:0000256" key="1">
    <source>
        <dbReference type="ARBA" id="ARBA00001823"/>
    </source>
</evidence>